<dbReference type="EMBL" id="JAJSOF020000027">
    <property type="protein sequence ID" value="KAJ4433059.1"/>
    <property type="molecule type" value="Genomic_DNA"/>
</dbReference>
<name>A0ABQ8SG30_PERAM</name>
<organism evidence="1 2">
    <name type="scientific">Periplaneta americana</name>
    <name type="common">American cockroach</name>
    <name type="synonym">Blatta americana</name>
    <dbReference type="NCBI Taxonomy" id="6978"/>
    <lineage>
        <taxon>Eukaryota</taxon>
        <taxon>Metazoa</taxon>
        <taxon>Ecdysozoa</taxon>
        <taxon>Arthropoda</taxon>
        <taxon>Hexapoda</taxon>
        <taxon>Insecta</taxon>
        <taxon>Pterygota</taxon>
        <taxon>Neoptera</taxon>
        <taxon>Polyneoptera</taxon>
        <taxon>Dictyoptera</taxon>
        <taxon>Blattodea</taxon>
        <taxon>Blattoidea</taxon>
        <taxon>Blattidae</taxon>
        <taxon>Blattinae</taxon>
        <taxon>Periplaneta</taxon>
    </lineage>
</organism>
<evidence type="ECO:0000313" key="1">
    <source>
        <dbReference type="EMBL" id="KAJ4433059.1"/>
    </source>
</evidence>
<dbReference type="Proteomes" id="UP001148838">
    <property type="component" value="Unassembled WGS sequence"/>
</dbReference>
<keyword evidence="2" id="KW-1185">Reference proteome</keyword>
<proteinExistence type="predicted"/>
<comment type="caution">
    <text evidence="1">The sequence shown here is derived from an EMBL/GenBank/DDBJ whole genome shotgun (WGS) entry which is preliminary data.</text>
</comment>
<accession>A0ABQ8SG30</accession>
<reference evidence="1 2" key="1">
    <citation type="journal article" date="2022" name="Allergy">
        <title>Genome assembly and annotation of Periplaneta americana reveal a comprehensive cockroach allergen profile.</title>
        <authorList>
            <person name="Wang L."/>
            <person name="Xiong Q."/>
            <person name="Saelim N."/>
            <person name="Wang L."/>
            <person name="Nong W."/>
            <person name="Wan A.T."/>
            <person name="Shi M."/>
            <person name="Liu X."/>
            <person name="Cao Q."/>
            <person name="Hui J.H.L."/>
            <person name="Sookrung N."/>
            <person name="Leung T.F."/>
            <person name="Tungtrongchitr A."/>
            <person name="Tsui S.K.W."/>
        </authorList>
    </citation>
    <scope>NUCLEOTIDE SEQUENCE [LARGE SCALE GENOMIC DNA]</scope>
    <source>
        <strain evidence="1">PWHHKU_190912</strain>
    </source>
</reference>
<gene>
    <name evidence="1" type="ORF">ANN_15316</name>
</gene>
<sequence>MPKPRWTIIQPEWKYRVVSTMILPAVIAGLRNRIFATYRSSRSASRCCVGTGPIHWPKFHEKISSPMRNRTSAHFVTRVNQRAFLNASPRPDSYRFMTRQRRKNARKSYALYSSSLNPPCRYGMIAHLNAIDLARDRTRNLGHRRPALYHLANQVDGGDDVIEIPKPNQLIIRSGYRTELSRVDGIDSEMAFGEIGRRIRRSLADIRLRIEENLGKFNLCLMPVHDVKYVFPNSSHSCHYRRYRTYRNFPTESLNTTGRQHSFRIKKPRVRIGQFLSDAFQIHCGLKQSDALSPELVTSYRPRYSGCEQPGNGHTKWATCTTDGSLGVHHIHVKNPYCMQQGHIGSMEDV</sequence>
<evidence type="ECO:0000313" key="2">
    <source>
        <dbReference type="Proteomes" id="UP001148838"/>
    </source>
</evidence>
<protein>
    <submittedName>
        <fullName evidence="1">Uncharacterized protein</fullName>
    </submittedName>
</protein>